<organism evidence="7 8">
    <name type="scientific">Setaria viridis</name>
    <name type="common">Green bristlegrass</name>
    <name type="synonym">Setaria italica subsp. viridis</name>
    <dbReference type="NCBI Taxonomy" id="4556"/>
    <lineage>
        <taxon>Eukaryota</taxon>
        <taxon>Viridiplantae</taxon>
        <taxon>Streptophyta</taxon>
        <taxon>Embryophyta</taxon>
        <taxon>Tracheophyta</taxon>
        <taxon>Spermatophyta</taxon>
        <taxon>Magnoliopsida</taxon>
        <taxon>Liliopsida</taxon>
        <taxon>Poales</taxon>
        <taxon>Poaceae</taxon>
        <taxon>PACMAD clade</taxon>
        <taxon>Panicoideae</taxon>
        <taxon>Panicodae</taxon>
        <taxon>Paniceae</taxon>
        <taxon>Cenchrinae</taxon>
        <taxon>Setaria</taxon>
    </lineage>
</organism>
<dbReference type="GO" id="GO:0020037">
    <property type="term" value="F:heme binding"/>
    <property type="evidence" value="ECO:0007669"/>
    <property type="project" value="InterPro"/>
</dbReference>
<evidence type="ECO:0000313" key="8">
    <source>
        <dbReference type="Proteomes" id="UP000298652"/>
    </source>
</evidence>
<dbReference type="AlphaFoldDB" id="A0A4U6VWY4"/>
<dbReference type="GO" id="GO:0044550">
    <property type="term" value="P:secondary metabolite biosynthetic process"/>
    <property type="evidence" value="ECO:0007669"/>
    <property type="project" value="UniProtKB-ARBA"/>
</dbReference>
<comment type="similarity">
    <text evidence="1">Belongs to the cytochrome P450 family.</text>
</comment>
<accession>A0A4U6VWY4</accession>
<dbReference type="GO" id="GO:0004497">
    <property type="term" value="F:monooxygenase activity"/>
    <property type="evidence" value="ECO:0007669"/>
    <property type="project" value="InterPro"/>
</dbReference>
<dbReference type="GO" id="GO:0016705">
    <property type="term" value="F:oxidoreductase activity, acting on paired donors, with incorporation or reduction of molecular oxygen"/>
    <property type="evidence" value="ECO:0007669"/>
    <property type="project" value="InterPro"/>
</dbReference>
<evidence type="ECO:0000256" key="2">
    <source>
        <dbReference type="ARBA" id="ARBA00022617"/>
    </source>
</evidence>
<evidence type="ECO:0000256" key="5">
    <source>
        <dbReference type="ARBA" id="ARBA00023004"/>
    </source>
</evidence>
<evidence type="ECO:0000313" key="7">
    <source>
        <dbReference type="EMBL" id="TKW33353.1"/>
    </source>
</evidence>
<feature type="region of interest" description="Disordered" evidence="6">
    <location>
        <begin position="128"/>
        <end position="148"/>
    </location>
</feature>
<dbReference type="PANTHER" id="PTHR47944:SF4">
    <property type="entry name" value="OS09G0441700 PROTEIN"/>
    <property type="match status" value="1"/>
</dbReference>
<feature type="compositionally biased region" description="Low complexity" evidence="6">
    <location>
        <begin position="128"/>
        <end position="138"/>
    </location>
</feature>
<keyword evidence="8" id="KW-1185">Reference proteome</keyword>
<dbReference type="SUPFAM" id="SSF48264">
    <property type="entry name" value="Cytochrome P450"/>
    <property type="match status" value="1"/>
</dbReference>
<dbReference type="PRINTS" id="PR00463">
    <property type="entry name" value="EP450I"/>
</dbReference>
<protein>
    <recommendedName>
        <fullName evidence="9">Cytochrome P450</fullName>
    </recommendedName>
</protein>
<evidence type="ECO:0000256" key="6">
    <source>
        <dbReference type="SAM" id="MobiDB-lite"/>
    </source>
</evidence>
<dbReference type="EMBL" id="CM016553">
    <property type="protein sequence ID" value="TKW33353.1"/>
    <property type="molecule type" value="Genomic_DNA"/>
</dbReference>
<sequence>MSRQFGRFLERVLDEHNERRRLEGERFVARDMVDVLLQLAHDPDLEVPLRRDNVKALTQDLIIGGTDTSWMTIEWAVSELLKNPELLTKATTELDRVVRRDRLVRESDLPHLPYIDCIIKETLRAPGRADAGAAPGPRGRVGGRLRHPRRHDGARERLGHRPRPCPVGRGRGVQAGAVRREQGRCSGGGDGLQVQDAAVRVRLADVPGVHPRLREVTLSLANLLHGFACRLSDGMTEENLCMEETYQLTLPRKVPLEAIVEPKLPAMLYAGA</sequence>
<gene>
    <name evidence="7" type="ORF">SEVIR_2G228566v2</name>
</gene>
<dbReference type="Pfam" id="PF00067">
    <property type="entry name" value="p450"/>
    <property type="match status" value="1"/>
</dbReference>
<reference evidence="7" key="1">
    <citation type="submission" date="2019-03" db="EMBL/GenBank/DDBJ databases">
        <title>WGS assembly of Setaria viridis.</title>
        <authorList>
            <person name="Huang P."/>
            <person name="Jenkins J."/>
            <person name="Grimwood J."/>
            <person name="Barry K."/>
            <person name="Healey A."/>
            <person name="Mamidi S."/>
            <person name="Sreedasyam A."/>
            <person name="Shu S."/>
            <person name="Feldman M."/>
            <person name="Wu J."/>
            <person name="Yu Y."/>
            <person name="Chen C."/>
            <person name="Johnson J."/>
            <person name="Rokhsar D."/>
            <person name="Baxter I."/>
            <person name="Schmutz J."/>
            <person name="Brutnell T."/>
            <person name="Kellogg E."/>
        </authorList>
    </citation>
    <scope>NUCLEOTIDE SEQUENCE [LARGE SCALE GENOMIC DNA]</scope>
</reference>
<keyword evidence="3" id="KW-0479">Metal-binding</keyword>
<evidence type="ECO:0000256" key="3">
    <source>
        <dbReference type="ARBA" id="ARBA00022723"/>
    </source>
</evidence>
<evidence type="ECO:0000256" key="1">
    <source>
        <dbReference type="ARBA" id="ARBA00010617"/>
    </source>
</evidence>
<keyword evidence="4" id="KW-0560">Oxidoreductase</keyword>
<evidence type="ECO:0000256" key="4">
    <source>
        <dbReference type="ARBA" id="ARBA00023002"/>
    </source>
</evidence>
<dbReference type="Gene3D" id="1.10.630.10">
    <property type="entry name" value="Cytochrome P450"/>
    <property type="match status" value="1"/>
</dbReference>
<dbReference type="Gramene" id="TKW33353">
    <property type="protein sequence ID" value="TKW33353"/>
    <property type="gene ID" value="SEVIR_2G228566v2"/>
</dbReference>
<dbReference type="InterPro" id="IPR001128">
    <property type="entry name" value="Cyt_P450"/>
</dbReference>
<dbReference type="Proteomes" id="UP000298652">
    <property type="component" value="Chromosome 2"/>
</dbReference>
<dbReference type="InterPro" id="IPR036396">
    <property type="entry name" value="Cyt_P450_sf"/>
</dbReference>
<name>A0A4U6VWY4_SETVI</name>
<dbReference type="GO" id="GO:0005506">
    <property type="term" value="F:iron ion binding"/>
    <property type="evidence" value="ECO:0007669"/>
    <property type="project" value="InterPro"/>
</dbReference>
<keyword evidence="2" id="KW-0349">Heme</keyword>
<evidence type="ECO:0008006" key="9">
    <source>
        <dbReference type="Google" id="ProtNLM"/>
    </source>
</evidence>
<dbReference type="PANTHER" id="PTHR47944">
    <property type="entry name" value="CYTOCHROME P450 98A9"/>
    <property type="match status" value="1"/>
</dbReference>
<dbReference type="InterPro" id="IPR002401">
    <property type="entry name" value="Cyt_P450_E_grp-I"/>
</dbReference>
<keyword evidence="5" id="KW-0408">Iron</keyword>
<proteinExistence type="inferred from homology"/>